<accession>A0A0J6YDR9</accession>
<evidence type="ECO:0000256" key="9">
    <source>
        <dbReference type="ARBA" id="ARBA00043878"/>
    </source>
</evidence>
<dbReference type="InterPro" id="IPR000467">
    <property type="entry name" value="G_patch_dom"/>
</dbReference>
<evidence type="ECO:0000256" key="10">
    <source>
        <dbReference type="SAM" id="MobiDB-lite"/>
    </source>
</evidence>
<keyword evidence="2" id="KW-0690">Ribosome biogenesis</keyword>
<keyword evidence="4" id="KW-0539">Nucleus</keyword>
<dbReference type="InterPro" id="IPR050656">
    <property type="entry name" value="PINX1"/>
</dbReference>
<evidence type="ECO:0000313" key="13">
    <source>
        <dbReference type="Proteomes" id="UP000054565"/>
    </source>
</evidence>
<keyword evidence="3" id="KW-0698">rRNA processing</keyword>
<dbReference type="GO" id="GO:0006364">
    <property type="term" value="P:rRNA processing"/>
    <property type="evidence" value="ECO:0007669"/>
    <property type="project" value="UniProtKB-KW"/>
</dbReference>
<feature type="compositionally biased region" description="Basic residues" evidence="10">
    <location>
        <begin position="280"/>
        <end position="292"/>
    </location>
</feature>
<dbReference type="PROSITE" id="PS50174">
    <property type="entry name" value="G_PATCH"/>
    <property type="match status" value="1"/>
</dbReference>
<dbReference type="Proteomes" id="UP000054565">
    <property type="component" value="Unassembled WGS sequence"/>
</dbReference>
<evidence type="ECO:0000256" key="7">
    <source>
        <dbReference type="ARBA" id="ARBA00040376"/>
    </source>
</evidence>
<gene>
    <name evidence="12" type="ORF">CIRG_05506</name>
</gene>
<proteinExistence type="inferred from homology"/>
<protein>
    <recommendedName>
        <fullName evidence="7">Protein PXR1</fullName>
    </recommendedName>
    <alternativeName>
        <fullName evidence="8">PinX1-related protein 1</fullName>
    </alternativeName>
    <alternativeName>
        <fullName evidence="6">Protein pxr1</fullName>
    </alternativeName>
</protein>
<feature type="region of interest" description="Disordered" evidence="10">
    <location>
        <begin position="208"/>
        <end position="324"/>
    </location>
</feature>
<evidence type="ECO:0000313" key="12">
    <source>
        <dbReference type="EMBL" id="KMP05825.1"/>
    </source>
</evidence>
<dbReference type="GO" id="GO:0005730">
    <property type="term" value="C:nucleolus"/>
    <property type="evidence" value="ECO:0007669"/>
    <property type="project" value="UniProtKB-SubCell"/>
</dbReference>
<evidence type="ECO:0000256" key="5">
    <source>
        <dbReference type="ARBA" id="ARBA00038007"/>
    </source>
</evidence>
<dbReference type="OrthoDB" id="29523at2759"/>
<dbReference type="PANTHER" id="PTHR23149">
    <property type="entry name" value="G PATCH DOMAIN CONTAINING PROTEIN"/>
    <property type="match status" value="1"/>
</dbReference>
<sequence>MGKFHMYEFGWSAWLDCAPYGVLHSSVSATLSTTSPAGHSKAVKSLRPKALGTAILMGLAGPKKRTKISHDPNNIAWSRSTTGYGHRIMSAQGWTPGAFLGAPGAAHSSCYTAASASHIRVVLKDDTLGLGARPRNPLAEDEPTGLDAFQDLLGRLNGKSEVELVKEQRRREDIKLLSFVERRWKSMAFVPGGYLVKEDPARTLVVAEQANKDDSSDPKSRQETTQKRPKKEKRKEKSRHREEPIDSRSISSKPERGTINSANQTSDDESTNIVPSESKSRKKEKKKKSKKRKMDEVNEEESVPDGRIGCKGILPNKQSAQQSTGERYISGDSMINAREHRPLGRQVIRSRYIQQKKMALLDAKSLNEIFMTS</sequence>
<dbReference type="AlphaFoldDB" id="A0A0J6YDR9"/>
<comment type="subcellular location">
    <subcellularLocation>
        <location evidence="1">Nucleus</location>
        <location evidence="1">Nucleolus</location>
    </subcellularLocation>
</comment>
<feature type="compositionally biased region" description="Polar residues" evidence="10">
    <location>
        <begin position="248"/>
        <end position="275"/>
    </location>
</feature>
<feature type="domain" description="G-patch" evidence="11">
    <location>
        <begin position="81"/>
        <end position="135"/>
    </location>
</feature>
<evidence type="ECO:0000256" key="6">
    <source>
        <dbReference type="ARBA" id="ARBA00040137"/>
    </source>
</evidence>
<evidence type="ECO:0000256" key="1">
    <source>
        <dbReference type="ARBA" id="ARBA00004604"/>
    </source>
</evidence>
<dbReference type="EMBL" id="DS028096">
    <property type="protein sequence ID" value="KMP05825.1"/>
    <property type="molecule type" value="Genomic_DNA"/>
</dbReference>
<dbReference type="STRING" id="404692.A0A0J6YDR9"/>
<evidence type="ECO:0000259" key="11">
    <source>
        <dbReference type="PROSITE" id="PS50174"/>
    </source>
</evidence>
<feature type="compositionally biased region" description="Basic and acidic residues" evidence="10">
    <location>
        <begin position="210"/>
        <end position="226"/>
    </location>
</feature>
<evidence type="ECO:0000256" key="3">
    <source>
        <dbReference type="ARBA" id="ARBA00022552"/>
    </source>
</evidence>
<organism evidence="12 13">
    <name type="scientific">Coccidioides immitis RMSCC 2394</name>
    <dbReference type="NCBI Taxonomy" id="404692"/>
    <lineage>
        <taxon>Eukaryota</taxon>
        <taxon>Fungi</taxon>
        <taxon>Dikarya</taxon>
        <taxon>Ascomycota</taxon>
        <taxon>Pezizomycotina</taxon>
        <taxon>Eurotiomycetes</taxon>
        <taxon>Eurotiomycetidae</taxon>
        <taxon>Onygenales</taxon>
        <taxon>Onygenaceae</taxon>
        <taxon>Coccidioides</taxon>
    </lineage>
</organism>
<name>A0A0J6YDR9_COCIT</name>
<dbReference type="GO" id="GO:0003676">
    <property type="term" value="F:nucleic acid binding"/>
    <property type="evidence" value="ECO:0007669"/>
    <property type="project" value="InterPro"/>
</dbReference>
<evidence type="ECO:0000256" key="2">
    <source>
        <dbReference type="ARBA" id="ARBA00022517"/>
    </source>
</evidence>
<feature type="compositionally biased region" description="Basic residues" evidence="10">
    <location>
        <begin position="227"/>
        <end position="238"/>
    </location>
</feature>
<evidence type="ECO:0000256" key="8">
    <source>
        <dbReference type="ARBA" id="ARBA00041961"/>
    </source>
</evidence>
<comment type="function">
    <text evidence="9">Involved in rRNA-processing at A0, A1 and A2 sites and negatively regulates telomerase.</text>
</comment>
<reference evidence="13" key="1">
    <citation type="journal article" date="2010" name="Genome Res.">
        <title>Population genomic sequencing of Coccidioides fungi reveals recent hybridization and transposon control.</title>
        <authorList>
            <person name="Neafsey D.E."/>
            <person name="Barker B.M."/>
            <person name="Sharpton T.J."/>
            <person name="Stajich J.E."/>
            <person name="Park D.J."/>
            <person name="Whiston E."/>
            <person name="Hung C.-Y."/>
            <person name="McMahan C."/>
            <person name="White J."/>
            <person name="Sykes S."/>
            <person name="Heiman D."/>
            <person name="Young S."/>
            <person name="Zeng Q."/>
            <person name="Abouelleil A."/>
            <person name="Aftuck L."/>
            <person name="Bessette D."/>
            <person name="Brown A."/>
            <person name="FitzGerald M."/>
            <person name="Lui A."/>
            <person name="Macdonald J.P."/>
            <person name="Priest M."/>
            <person name="Orbach M.J."/>
            <person name="Galgiani J.N."/>
            <person name="Kirkland T.N."/>
            <person name="Cole G.T."/>
            <person name="Birren B.W."/>
            <person name="Henn M.R."/>
            <person name="Taylor J.W."/>
            <person name="Rounsley S.D."/>
        </authorList>
    </citation>
    <scope>NUCLEOTIDE SEQUENCE [LARGE SCALE GENOMIC DNA]</scope>
    <source>
        <strain evidence="13">RMSCC 2394</strain>
    </source>
</reference>
<evidence type="ECO:0000256" key="4">
    <source>
        <dbReference type="ARBA" id="ARBA00023242"/>
    </source>
</evidence>
<dbReference type="PANTHER" id="PTHR23149:SF31">
    <property type="entry name" value="PROTEIN PXR1"/>
    <property type="match status" value="1"/>
</dbReference>
<comment type="similarity">
    <text evidence="5">Belongs to the PINX1 family.</text>
</comment>